<dbReference type="KEGG" id="mpi:Mpet_0791"/>
<evidence type="ECO:0000256" key="1">
    <source>
        <dbReference type="SAM" id="MobiDB-lite"/>
    </source>
</evidence>
<organism evidence="2 3">
    <name type="scientific">Methanolacinia petrolearia (strain DSM 11571 / OCM 486 / SEBR 4847)</name>
    <name type="common">Methanoplanus petrolearius</name>
    <dbReference type="NCBI Taxonomy" id="679926"/>
    <lineage>
        <taxon>Archaea</taxon>
        <taxon>Methanobacteriati</taxon>
        <taxon>Methanobacteriota</taxon>
        <taxon>Stenosarchaea group</taxon>
        <taxon>Methanomicrobia</taxon>
        <taxon>Methanomicrobiales</taxon>
        <taxon>Methanomicrobiaceae</taxon>
        <taxon>Methanolacinia</taxon>
    </lineage>
</organism>
<dbReference type="Proteomes" id="UP000006565">
    <property type="component" value="Chromosome"/>
</dbReference>
<gene>
    <name evidence="2" type="ordered locus">Mpet_0791</name>
</gene>
<dbReference type="EMBL" id="CP002117">
    <property type="protein sequence ID" value="ADN35565.1"/>
    <property type="molecule type" value="Genomic_DNA"/>
</dbReference>
<dbReference type="RefSeq" id="WP_013328743.1">
    <property type="nucleotide sequence ID" value="NC_014507.1"/>
</dbReference>
<feature type="region of interest" description="Disordered" evidence="1">
    <location>
        <begin position="49"/>
        <end position="69"/>
    </location>
</feature>
<feature type="compositionally biased region" description="Basic and acidic residues" evidence="1">
    <location>
        <begin position="49"/>
        <end position="58"/>
    </location>
</feature>
<dbReference type="PANTHER" id="PTHR16537">
    <property type="entry name" value="SJOEGREN SYNDROME/SCLERODERMA AUTOANTIGEN 1"/>
    <property type="match status" value="1"/>
</dbReference>
<name>E1RIX7_METP4</name>
<dbReference type="eggNOG" id="arCOG00578">
    <property type="taxonomic scope" value="Archaea"/>
</dbReference>
<dbReference type="AlphaFoldDB" id="E1RIX7"/>
<dbReference type="InterPro" id="IPR009563">
    <property type="entry name" value="SSSCA1"/>
</dbReference>
<evidence type="ECO:0000313" key="3">
    <source>
        <dbReference type="Proteomes" id="UP000006565"/>
    </source>
</evidence>
<dbReference type="GeneID" id="9743246"/>
<evidence type="ECO:0000313" key="2">
    <source>
        <dbReference type="EMBL" id="ADN35565.1"/>
    </source>
</evidence>
<proteinExistence type="predicted"/>
<dbReference type="PANTHER" id="PTHR16537:SF1">
    <property type="entry name" value="PROTEIN ZNRD2"/>
    <property type="match status" value="1"/>
</dbReference>
<protein>
    <submittedName>
        <fullName evidence="2">Sjogrens syndrome scleroderma autoantigen 1</fullName>
    </submittedName>
</protein>
<accession>E1RIX7</accession>
<keyword evidence="3" id="KW-1185">Reference proteome</keyword>
<sequence length="133" mass="14810">MPSNPEDIMAEYLLKGGKMLDKTCPSCGSPLFLVKGETMCVVCNKAQEEAQTDTKKVAPESGQKLPDFSESAPEDYAEVVYADDEPEVSDDLRGEIEKTMIHFCKKARKESKPKDCLMIMECIRIADDVLKGR</sequence>
<reference evidence="2 3" key="1">
    <citation type="journal article" date="2010" name="Stand. Genomic Sci.">
        <title>Complete genome sequence of Methanoplanus petrolearius type strain (SEBR 4847).</title>
        <authorList>
            <person name="Brambilla E."/>
            <person name="Djao O.D."/>
            <person name="Daligault H."/>
            <person name="Lapidus A."/>
            <person name="Lucas S."/>
            <person name="Hammon N."/>
            <person name="Nolan M."/>
            <person name="Tice H."/>
            <person name="Cheng J.F."/>
            <person name="Han C."/>
            <person name="Tapia R."/>
            <person name="Goodwin L."/>
            <person name="Pitluck S."/>
            <person name="Liolios K."/>
            <person name="Ivanova N."/>
            <person name="Mavromatis K."/>
            <person name="Mikhailova N."/>
            <person name="Pati A."/>
            <person name="Chen A."/>
            <person name="Palaniappan K."/>
            <person name="Land M."/>
            <person name="Hauser L."/>
            <person name="Chang Y.J."/>
            <person name="Jeffries C.D."/>
            <person name="Rohde M."/>
            <person name="Spring S."/>
            <person name="Sikorski J."/>
            <person name="Goker M."/>
            <person name="Woyke T."/>
            <person name="Bristow J."/>
            <person name="Eisen J.A."/>
            <person name="Markowitz V."/>
            <person name="Hugenholtz P."/>
            <person name="Kyrpides N.C."/>
            <person name="Klenk H.P."/>
        </authorList>
    </citation>
    <scope>NUCLEOTIDE SEQUENCE [LARGE SCALE GENOMIC DNA]</scope>
    <source>
        <strain evidence="3">DSM 11571 / OCM 486 / SEBR 4847</strain>
    </source>
</reference>
<dbReference type="InterPro" id="IPR051888">
    <property type="entry name" value="UPF0148_domain"/>
</dbReference>
<dbReference type="HOGENOM" id="CLU_142653_2_0_2"/>
<dbReference type="OrthoDB" id="26305at2157"/>
<dbReference type="Pfam" id="PF06677">
    <property type="entry name" value="Auto_anti-p27"/>
    <property type="match status" value="1"/>
</dbReference>